<dbReference type="InterPro" id="IPR002490">
    <property type="entry name" value="V-ATPase_116kDa_su"/>
</dbReference>
<reference evidence="9" key="2">
    <citation type="submission" date="2025-08" db="UniProtKB">
        <authorList>
            <consortium name="Ensembl"/>
        </authorList>
    </citation>
    <scope>IDENTIFICATION</scope>
</reference>
<dbReference type="AlphaFoldDB" id="A0A4W6F7G1"/>
<keyword evidence="6 8" id="KW-0406">Ion transport</keyword>
<keyword evidence="3 8" id="KW-0813">Transport</keyword>
<proteinExistence type="inferred from homology"/>
<evidence type="ECO:0000313" key="10">
    <source>
        <dbReference type="Proteomes" id="UP000314980"/>
    </source>
</evidence>
<evidence type="ECO:0000256" key="5">
    <source>
        <dbReference type="ARBA" id="ARBA00022989"/>
    </source>
</evidence>
<comment type="function">
    <text evidence="8">Essential component of the vacuolar proton pump (V-ATPase), a multimeric enzyme that catalyzes the translocation of protons across the membranes. Required for assembly and activity of the V-ATPase.</text>
</comment>
<dbReference type="Pfam" id="PF01496">
    <property type="entry name" value="V_ATPase_I"/>
    <property type="match status" value="1"/>
</dbReference>
<keyword evidence="8" id="KW-0375">Hydrogen ion transport</keyword>
<evidence type="ECO:0000256" key="4">
    <source>
        <dbReference type="ARBA" id="ARBA00022692"/>
    </source>
</evidence>
<keyword evidence="5" id="KW-1133">Transmembrane helix</keyword>
<dbReference type="GO" id="GO:0005886">
    <property type="term" value="C:plasma membrane"/>
    <property type="evidence" value="ECO:0007669"/>
    <property type="project" value="TreeGrafter"/>
</dbReference>
<reference evidence="10" key="1">
    <citation type="submission" date="2015-09" db="EMBL/GenBank/DDBJ databases">
        <authorList>
            <person name="Sai Rama Sridatta P."/>
        </authorList>
    </citation>
    <scope>NUCLEOTIDE SEQUENCE [LARGE SCALE GENOMIC DNA]</scope>
</reference>
<comment type="subcellular location">
    <subcellularLocation>
        <location evidence="1">Membrane</location>
        <topology evidence="1">Multi-pass membrane protein</topology>
    </subcellularLocation>
</comment>
<dbReference type="Ensembl" id="ENSLCAT00010048439.1">
    <property type="protein sequence ID" value="ENSLCAP00010047276.1"/>
    <property type="gene ID" value="ENSLCAG00010021947.1"/>
</dbReference>
<dbReference type="GeneTree" id="ENSGT00950000182881"/>
<dbReference type="GO" id="GO:0016471">
    <property type="term" value="C:vacuolar proton-transporting V-type ATPase complex"/>
    <property type="evidence" value="ECO:0007669"/>
    <property type="project" value="TreeGrafter"/>
</dbReference>
<evidence type="ECO:0000256" key="1">
    <source>
        <dbReference type="ARBA" id="ARBA00004141"/>
    </source>
</evidence>
<protein>
    <recommendedName>
        <fullName evidence="8">V-type proton ATPase subunit a</fullName>
    </recommendedName>
</protein>
<dbReference type="InParanoid" id="A0A4W6F7G1"/>
<evidence type="ECO:0000256" key="8">
    <source>
        <dbReference type="RuleBase" id="RU361189"/>
    </source>
</evidence>
<keyword evidence="10" id="KW-1185">Reference proteome</keyword>
<dbReference type="Proteomes" id="UP000314980">
    <property type="component" value="Unassembled WGS sequence"/>
</dbReference>
<evidence type="ECO:0000256" key="7">
    <source>
        <dbReference type="ARBA" id="ARBA00023136"/>
    </source>
</evidence>
<dbReference type="PANTHER" id="PTHR11629">
    <property type="entry name" value="VACUOLAR PROTON ATPASES"/>
    <property type="match status" value="1"/>
</dbReference>
<dbReference type="STRING" id="8187.ENSLCAP00010047276"/>
<sequence>MGALLRSEEMCLVQIFLQSGSAYNCVSELGELGLLEFRDLNPHLNLFQRKFVNEVRRCEELEKTFCE</sequence>
<evidence type="ECO:0000256" key="2">
    <source>
        <dbReference type="ARBA" id="ARBA00009904"/>
    </source>
</evidence>
<evidence type="ECO:0000256" key="3">
    <source>
        <dbReference type="ARBA" id="ARBA00022448"/>
    </source>
</evidence>
<name>A0A4W6F7G1_LATCA</name>
<dbReference type="GO" id="GO:0046961">
    <property type="term" value="F:proton-transporting ATPase activity, rotational mechanism"/>
    <property type="evidence" value="ECO:0007669"/>
    <property type="project" value="InterPro"/>
</dbReference>
<accession>A0A4W6F7G1</accession>
<reference evidence="9" key="3">
    <citation type="submission" date="2025-09" db="UniProtKB">
        <authorList>
            <consortium name="Ensembl"/>
        </authorList>
    </citation>
    <scope>IDENTIFICATION</scope>
</reference>
<comment type="similarity">
    <text evidence="2 8">Belongs to the V-ATPase 116 kDa subunit family.</text>
</comment>
<dbReference type="GO" id="GO:0051117">
    <property type="term" value="F:ATPase binding"/>
    <property type="evidence" value="ECO:0007669"/>
    <property type="project" value="TreeGrafter"/>
</dbReference>
<dbReference type="PANTHER" id="PTHR11629:SF21">
    <property type="entry name" value="V-TYPE PROTON ATPASE 116 KDA SUBUNIT A 3"/>
    <property type="match status" value="1"/>
</dbReference>
<organism evidence="9 10">
    <name type="scientific">Lates calcarifer</name>
    <name type="common">Barramundi</name>
    <name type="synonym">Holocentrus calcarifer</name>
    <dbReference type="NCBI Taxonomy" id="8187"/>
    <lineage>
        <taxon>Eukaryota</taxon>
        <taxon>Metazoa</taxon>
        <taxon>Chordata</taxon>
        <taxon>Craniata</taxon>
        <taxon>Vertebrata</taxon>
        <taxon>Euteleostomi</taxon>
        <taxon>Actinopterygii</taxon>
        <taxon>Neopterygii</taxon>
        <taxon>Teleostei</taxon>
        <taxon>Neoteleostei</taxon>
        <taxon>Acanthomorphata</taxon>
        <taxon>Carangaria</taxon>
        <taxon>Carangaria incertae sedis</taxon>
        <taxon>Centropomidae</taxon>
        <taxon>Lates</taxon>
    </lineage>
</organism>
<dbReference type="GO" id="GO:0033179">
    <property type="term" value="C:proton-transporting V-type ATPase, V0 domain"/>
    <property type="evidence" value="ECO:0007669"/>
    <property type="project" value="InterPro"/>
</dbReference>
<keyword evidence="7" id="KW-0472">Membrane</keyword>
<evidence type="ECO:0000256" key="6">
    <source>
        <dbReference type="ARBA" id="ARBA00023065"/>
    </source>
</evidence>
<dbReference type="GO" id="GO:0007035">
    <property type="term" value="P:vacuolar acidification"/>
    <property type="evidence" value="ECO:0007669"/>
    <property type="project" value="TreeGrafter"/>
</dbReference>
<keyword evidence="4" id="KW-0812">Transmembrane</keyword>
<evidence type="ECO:0000313" key="9">
    <source>
        <dbReference type="Ensembl" id="ENSLCAP00010047276.1"/>
    </source>
</evidence>